<dbReference type="OrthoDB" id="6305173at2"/>
<dbReference type="GO" id="GO:0005509">
    <property type="term" value="F:calcium ion binding"/>
    <property type="evidence" value="ECO:0007669"/>
    <property type="project" value="InterPro"/>
</dbReference>
<name>A0A1H5VN69_9RHOB</name>
<dbReference type="EMBL" id="FNUZ01000002">
    <property type="protein sequence ID" value="SEF88684.1"/>
    <property type="molecule type" value="Genomic_DNA"/>
</dbReference>
<dbReference type="PANTHER" id="PTHR38340:SF1">
    <property type="entry name" value="S-LAYER PROTEIN"/>
    <property type="match status" value="1"/>
</dbReference>
<dbReference type="AlphaFoldDB" id="A0A1H5VN69"/>
<dbReference type="Proteomes" id="UP000236752">
    <property type="component" value="Unassembled WGS sequence"/>
</dbReference>
<dbReference type="SUPFAM" id="SSF51294">
    <property type="entry name" value="Hedgehog/intein (Hint) domain"/>
    <property type="match status" value="1"/>
</dbReference>
<evidence type="ECO:0000259" key="4">
    <source>
        <dbReference type="Pfam" id="PF13403"/>
    </source>
</evidence>
<dbReference type="RefSeq" id="WP_103909500.1">
    <property type="nucleotide sequence ID" value="NZ_FNUZ01000002.1"/>
</dbReference>
<dbReference type="Pfam" id="PF13403">
    <property type="entry name" value="Hint_2"/>
    <property type="match status" value="1"/>
</dbReference>
<dbReference type="Pfam" id="PF00353">
    <property type="entry name" value="HemolysinCabind"/>
    <property type="match status" value="5"/>
</dbReference>
<evidence type="ECO:0000256" key="1">
    <source>
        <dbReference type="ARBA" id="ARBA00004613"/>
    </source>
</evidence>
<dbReference type="SUPFAM" id="SSF51120">
    <property type="entry name" value="beta-Roll"/>
    <property type="match status" value="2"/>
</dbReference>
<dbReference type="InterPro" id="IPR036844">
    <property type="entry name" value="Hint_dom_sf"/>
</dbReference>
<dbReference type="PANTHER" id="PTHR38340">
    <property type="entry name" value="S-LAYER PROTEIN"/>
    <property type="match status" value="1"/>
</dbReference>
<dbReference type="InterPro" id="IPR001343">
    <property type="entry name" value="Hemolysn_Ca-bd"/>
</dbReference>
<feature type="domain" description="Hedgehog/Intein (Hint)" evidence="4">
    <location>
        <begin position="606"/>
        <end position="744"/>
    </location>
</feature>
<comment type="subcellular location">
    <subcellularLocation>
        <location evidence="1">Secreted</location>
    </subcellularLocation>
</comment>
<dbReference type="PROSITE" id="PS00330">
    <property type="entry name" value="HEMOLYSIN_CALCIUM"/>
    <property type="match status" value="2"/>
</dbReference>
<dbReference type="InterPro" id="IPR050557">
    <property type="entry name" value="RTX_toxin/Mannuronan_C5-epim"/>
</dbReference>
<organism evidence="5 6">
    <name type="scientific">Thalassococcus halodurans</name>
    <dbReference type="NCBI Taxonomy" id="373675"/>
    <lineage>
        <taxon>Bacteria</taxon>
        <taxon>Pseudomonadati</taxon>
        <taxon>Pseudomonadota</taxon>
        <taxon>Alphaproteobacteria</taxon>
        <taxon>Rhodobacterales</taxon>
        <taxon>Roseobacteraceae</taxon>
        <taxon>Thalassococcus</taxon>
    </lineage>
</organism>
<sequence>MATYEVQFYTVDPYWIIPTGTGRQFTWTTADYGGYAIITDNEINGGDLYLDDDSAGGESATATVVVGTNQVSTTVDAEMVWTVTDNVTGRTFQIVQFEVEGAGGGMYTLSEVPLVAGRSYTVNAYDSNPNAAAGDAAFTYADYVVGDDIVEGTSGNDYIDANYSDAENERIDEPESATGADSVVAGAGDDTVFAGIGDDTIHGDAGNDQLYGEAGNDQIFAGTGNDTVSGGDGNDSLYGATGSDSLSGDAGDDVIYGDSSVETLNWVFEGDHGTDLTAGFTQNTGDIDVSVSFSTTDPANSDFEVDTRNDQYSAAGEPFVENSSLFIFGQGAAYTSTTTIDFAAAAGSTVSGEVENVTFRINDIDWGNANHTDIVTVRAYDALGNEIVVTLTPSGGDTVSGNTITANTVANATYDADGSVLVEIAGPVSSIEIDYSNGQSGTQGIWLTNIQYETVPTAGGNDTLLGGDGNDTLYGEYGDDFLDGGLGSDTLYGESGADSIIGGTGADLLGGGDGNDTIVGSENDTILGGTGDDYIQLEDLGEAGSGTITIDGGTSNQTTGDTLDLNGLADRSTLIRNVDEVTGETSGSVTLLDGTIVTFSNIDQVICFTPGTQILTETGFRSIEDLKVGDGLVTMDNGIQTLAWIGSRSVPAVANFAPIRITKSALPGLENDLVVSPQHKMLLSGGDVDLHFGTDEVFAPAAHLVNGDTIRREEGGMVTYIHLMLPQHEVIYAEGAPTESFHVGKMGLKSLSSEAKEDLFDAFPHLRFNPDAYGPTARRCLRSYETAALTGSIHATDENQTVAA</sequence>
<dbReference type="InterPro" id="IPR018511">
    <property type="entry name" value="Hemolysin-typ_Ca-bd_CS"/>
</dbReference>
<dbReference type="Gene3D" id="2.170.16.10">
    <property type="entry name" value="Hedgehog/Intein (Hint) domain"/>
    <property type="match status" value="1"/>
</dbReference>
<keyword evidence="6" id="KW-1185">Reference proteome</keyword>
<feature type="region of interest" description="Disordered" evidence="3">
    <location>
        <begin position="204"/>
        <end position="244"/>
    </location>
</feature>
<dbReference type="PRINTS" id="PR00313">
    <property type="entry name" value="CABNDNGRPT"/>
</dbReference>
<protein>
    <submittedName>
        <fullName evidence="5">Ca2+-binding protein, RTX toxin-related</fullName>
    </submittedName>
</protein>
<reference evidence="5 6" key="1">
    <citation type="submission" date="2016-10" db="EMBL/GenBank/DDBJ databases">
        <authorList>
            <person name="de Groot N.N."/>
        </authorList>
    </citation>
    <scope>NUCLEOTIDE SEQUENCE [LARGE SCALE GENOMIC DNA]</scope>
    <source>
        <strain evidence="5 6">DSM 26915</strain>
    </source>
</reference>
<accession>A0A1H5VN69</accession>
<dbReference type="Gene3D" id="2.150.10.10">
    <property type="entry name" value="Serralysin-like metalloprotease, C-terminal"/>
    <property type="match status" value="4"/>
</dbReference>
<evidence type="ECO:0000313" key="5">
    <source>
        <dbReference type="EMBL" id="SEF88684.1"/>
    </source>
</evidence>
<proteinExistence type="predicted"/>
<dbReference type="InterPro" id="IPR011049">
    <property type="entry name" value="Serralysin-like_metalloprot_C"/>
</dbReference>
<keyword evidence="2" id="KW-0964">Secreted</keyword>
<dbReference type="InterPro" id="IPR028992">
    <property type="entry name" value="Hedgehog/Intein_dom"/>
</dbReference>
<evidence type="ECO:0000313" key="6">
    <source>
        <dbReference type="Proteomes" id="UP000236752"/>
    </source>
</evidence>
<evidence type="ECO:0000256" key="2">
    <source>
        <dbReference type="ARBA" id="ARBA00022525"/>
    </source>
</evidence>
<evidence type="ECO:0000256" key="3">
    <source>
        <dbReference type="SAM" id="MobiDB-lite"/>
    </source>
</evidence>
<gene>
    <name evidence="5" type="ORF">SAMN04488045_1114</name>
</gene>
<dbReference type="GO" id="GO:0005576">
    <property type="term" value="C:extracellular region"/>
    <property type="evidence" value="ECO:0007669"/>
    <property type="project" value="UniProtKB-SubCell"/>
</dbReference>